<dbReference type="InterPro" id="IPR035925">
    <property type="entry name" value="BSD_dom_sf"/>
</dbReference>
<dbReference type="GO" id="GO:0038203">
    <property type="term" value="P:TORC2 signaling"/>
    <property type="evidence" value="ECO:0007669"/>
    <property type="project" value="TreeGrafter"/>
</dbReference>
<name>A0AA36CZA2_9BILA</name>
<dbReference type="PANTHER" id="PTHR16019">
    <property type="entry name" value="SYNAPSE-ASSOCIATED PROTEIN"/>
    <property type="match status" value="1"/>
</dbReference>
<evidence type="ECO:0000259" key="2">
    <source>
        <dbReference type="PROSITE" id="PS50858"/>
    </source>
</evidence>
<dbReference type="Pfam" id="PF03909">
    <property type="entry name" value="BSD"/>
    <property type="match status" value="1"/>
</dbReference>
<evidence type="ECO:0000256" key="1">
    <source>
        <dbReference type="SAM" id="MobiDB-lite"/>
    </source>
</evidence>
<comment type="caution">
    <text evidence="3">The sequence shown here is derived from an EMBL/GenBank/DDBJ whole genome shotgun (WGS) entry which is preliminary data.</text>
</comment>
<dbReference type="Gene3D" id="1.10.3970.10">
    <property type="entry name" value="BSD domain"/>
    <property type="match status" value="1"/>
</dbReference>
<feature type="compositionally biased region" description="Basic and acidic residues" evidence="1">
    <location>
        <begin position="229"/>
        <end position="267"/>
    </location>
</feature>
<proteinExistence type="predicted"/>
<dbReference type="GO" id="GO:0045202">
    <property type="term" value="C:synapse"/>
    <property type="evidence" value="ECO:0007669"/>
    <property type="project" value="TreeGrafter"/>
</dbReference>
<feature type="region of interest" description="Disordered" evidence="1">
    <location>
        <begin position="221"/>
        <end position="319"/>
    </location>
</feature>
<dbReference type="GO" id="GO:0005634">
    <property type="term" value="C:nucleus"/>
    <property type="evidence" value="ECO:0007669"/>
    <property type="project" value="TreeGrafter"/>
</dbReference>
<dbReference type="SUPFAM" id="SSF140383">
    <property type="entry name" value="BSD domain-like"/>
    <property type="match status" value="1"/>
</dbReference>
<evidence type="ECO:0000313" key="3">
    <source>
        <dbReference type="EMBL" id="CAJ0578137.1"/>
    </source>
</evidence>
<sequence length="319" mass="36512">MAWLFDDLKKKANEALKVFEPPKQETEEKEEPITKTEGEGASPAENQDKPETPTTTTASFIDTEKLQSQGMAFASKFMDFARKTTVEAQKHMEAMKETVVDKTIFGDLDREQKAFQQELDSKKLTDAVAPWEDLPDQVAAKKQMLALSSEERTFLRDAPSTLPFTENQISSMAKLMLETDPSLGQIRFKLVPKQITDERFWTNYFYRIHLIRQAMMDANGEEVQPAVSEEVKPEEKEPSSSKATEKELELEVKSHDEKVDSPHEEAKGSPSDEDWERELLADLNDYELVKEETGKNDEQWEKEIGDLLNEVDSEEEKKP</sequence>
<feature type="compositionally biased region" description="Polar residues" evidence="1">
    <location>
        <begin position="52"/>
        <end position="61"/>
    </location>
</feature>
<feature type="region of interest" description="Disordered" evidence="1">
    <location>
        <begin position="14"/>
        <end position="61"/>
    </location>
</feature>
<dbReference type="EMBL" id="CATQJA010002653">
    <property type="protein sequence ID" value="CAJ0578137.1"/>
    <property type="molecule type" value="Genomic_DNA"/>
</dbReference>
<dbReference type="InterPro" id="IPR005607">
    <property type="entry name" value="BSD_dom"/>
</dbReference>
<feature type="domain" description="BSD" evidence="2">
    <location>
        <begin position="156"/>
        <end position="212"/>
    </location>
</feature>
<dbReference type="PROSITE" id="PS50858">
    <property type="entry name" value="BSD"/>
    <property type="match status" value="1"/>
</dbReference>
<gene>
    <name evidence="3" type="ORF">MSPICULIGERA_LOCUS16398</name>
</gene>
<organism evidence="3 4">
    <name type="scientific">Mesorhabditis spiculigera</name>
    <dbReference type="NCBI Taxonomy" id="96644"/>
    <lineage>
        <taxon>Eukaryota</taxon>
        <taxon>Metazoa</taxon>
        <taxon>Ecdysozoa</taxon>
        <taxon>Nematoda</taxon>
        <taxon>Chromadorea</taxon>
        <taxon>Rhabditida</taxon>
        <taxon>Rhabditina</taxon>
        <taxon>Rhabditomorpha</taxon>
        <taxon>Rhabditoidea</taxon>
        <taxon>Rhabditidae</taxon>
        <taxon>Mesorhabditinae</taxon>
        <taxon>Mesorhabditis</taxon>
    </lineage>
</organism>
<accession>A0AA36CZA2</accession>
<dbReference type="InterPro" id="IPR051494">
    <property type="entry name" value="BSD_domain-containing"/>
</dbReference>
<dbReference type="AlphaFoldDB" id="A0AA36CZA2"/>
<dbReference type="PANTHER" id="PTHR16019:SF6">
    <property type="entry name" value="SYNAPSE-ASSOCIATED PROTEIN 1"/>
    <property type="match status" value="1"/>
</dbReference>
<dbReference type="SMART" id="SM00751">
    <property type="entry name" value="BSD"/>
    <property type="match status" value="1"/>
</dbReference>
<keyword evidence="4" id="KW-1185">Reference proteome</keyword>
<evidence type="ECO:0000313" key="4">
    <source>
        <dbReference type="Proteomes" id="UP001177023"/>
    </source>
</evidence>
<dbReference type="GO" id="GO:0048172">
    <property type="term" value="P:regulation of short-term neuronal synaptic plasticity"/>
    <property type="evidence" value="ECO:0007669"/>
    <property type="project" value="TreeGrafter"/>
</dbReference>
<dbReference type="Proteomes" id="UP001177023">
    <property type="component" value="Unassembled WGS sequence"/>
</dbReference>
<reference evidence="3" key="1">
    <citation type="submission" date="2023-06" db="EMBL/GenBank/DDBJ databases">
        <authorList>
            <person name="Delattre M."/>
        </authorList>
    </citation>
    <scope>NUCLEOTIDE SEQUENCE</scope>
    <source>
        <strain evidence="3">AF72</strain>
    </source>
</reference>
<feature type="compositionally biased region" description="Acidic residues" evidence="1">
    <location>
        <begin position="309"/>
        <end position="319"/>
    </location>
</feature>
<feature type="non-terminal residue" evidence="3">
    <location>
        <position position="1"/>
    </location>
</feature>
<feature type="compositionally biased region" description="Basic and acidic residues" evidence="1">
    <location>
        <begin position="287"/>
        <end position="305"/>
    </location>
</feature>
<protein>
    <recommendedName>
        <fullName evidence="2">BSD domain-containing protein</fullName>
    </recommendedName>
</protein>
<feature type="compositionally biased region" description="Basic and acidic residues" evidence="1">
    <location>
        <begin position="20"/>
        <end position="38"/>
    </location>
</feature>
<dbReference type="GO" id="GO:0005794">
    <property type="term" value="C:Golgi apparatus"/>
    <property type="evidence" value="ECO:0007669"/>
    <property type="project" value="TreeGrafter"/>
</dbReference>